<feature type="transmembrane region" description="Helical" evidence="7">
    <location>
        <begin position="6"/>
        <end position="32"/>
    </location>
</feature>
<evidence type="ECO:0000256" key="2">
    <source>
        <dbReference type="ARBA" id="ARBA00007977"/>
    </source>
</evidence>
<gene>
    <name evidence="8" type="ORF">NT01SARS_1117</name>
</gene>
<feature type="transmembrane region" description="Helical" evidence="7">
    <location>
        <begin position="72"/>
        <end position="90"/>
    </location>
</feature>
<reference evidence="8 9" key="1">
    <citation type="journal article" date="2012" name="ISME J.">
        <title>Genomic insights to SAR86, an abundant and uncultivated marine bacterial lineage.</title>
        <authorList>
            <person name="Dupont C.L."/>
            <person name="Rusch D.B."/>
            <person name="Yooseph S."/>
            <person name="Lombardo M.J."/>
            <person name="Richter R.A."/>
            <person name="Valas R."/>
            <person name="Novotny M."/>
            <person name="Yee-Greenbaum J."/>
            <person name="Selengut J.D."/>
            <person name="Haft D.H."/>
            <person name="Halpern A.L."/>
            <person name="Lasken R.S."/>
            <person name="Nealson K."/>
            <person name="Friedman R."/>
            <person name="Venter J.C."/>
        </authorList>
    </citation>
    <scope>NUCLEOTIDE SEQUENCE [LARGE SCALE GENOMIC DNA]</scope>
</reference>
<proteinExistence type="inferred from homology"/>
<dbReference type="GO" id="GO:0005886">
    <property type="term" value="C:plasma membrane"/>
    <property type="evidence" value="ECO:0007669"/>
    <property type="project" value="UniProtKB-SubCell"/>
</dbReference>
<evidence type="ECO:0000313" key="9">
    <source>
        <dbReference type="Proteomes" id="UP000010305"/>
    </source>
</evidence>
<feature type="transmembrane region" description="Helical" evidence="7">
    <location>
        <begin position="102"/>
        <end position="124"/>
    </location>
</feature>
<keyword evidence="6 7" id="KW-0472">Membrane</keyword>
<accession>J4WPF2</accession>
<feature type="transmembrane region" description="Helical" evidence="7">
    <location>
        <begin position="44"/>
        <end position="66"/>
    </location>
</feature>
<keyword evidence="5 7" id="KW-1133">Transmembrane helix</keyword>
<evidence type="ECO:0000256" key="4">
    <source>
        <dbReference type="ARBA" id="ARBA00022692"/>
    </source>
</evidence>
<dbReference type="PANTHER" id="PTHR30106">
    <property type="entry name" value="INNER MEMBRANE PROTEIN YEIH-RELATED"/>
    <property type="match status" value="1"/>
</dbReference>
<evidence type="ECO:0000256" key="3">
    <source>
        <dbReference type="ARBA" id="ARBA00022475"/>
    </source>
</evidence>
<evidence type="ECO:0000256" key="5">
    <source>
        <dbReference type="ARBA" id="ARBA00022989"/>
    </source>
</evidence>
<keyword evidence="4 7" id="KW-0812">Transmembrane</keyword>
<protein>
    <submittedName>
        <fullName evidence="8">Putative membrane protein</fullName>
    </submittedName>
</protein>
<comment type="subcellular location">
    <subcellularLocation>
        <location evidence="1">Cell membrane</location>
        <topology evidence="1">Multi-pass membrane protein</topology>
    </subcellularLocation>
</comment>
<evidence type="ECO:0000313" key="8">
    <source>
        <dbReference type="EMBL" id="EJP71310.1"/>
    </source>
</evidence>
<dbReference type="HOGENOM" id="CLU_033541_2_0_6"/>
<dbReference type="STRING" id="1123866.NT01SARS_1117"/>
<feature type="transmembrane region" description="Helical" evidence="7">
    <location>
        <begin position="248"/>
        <end position="268"/>
    </location>
</feature>
<feature type="transmembrane region" description="Helical" evidence="7">
    <location>
        <begin position="195"/>
        <end position="212"/>
    </location>
</feature>
<organism evidence="8 9">
    <name type="scientific">SAR86 cluster bacterium SAR86A</name>
    <dbReference type="NCBI Taxonomy" id="1123866"/>
    <lineage>
        <taxon>Bacteria</taxon>
        <taxon>Pseudomonadati</taxon>
        <taxon>Pseudomonadota</taxon>
        <taxon>Gammaproteobacteria</taxon>
        <taxon>SAR86 cluster</taxon>
    </lineage>
</organism>
<feature type="transmembrane region" description="Helical" evidence="7">
    <location>
        <begin position="280"/>
        <end position="301"/>
    </location>
</feature>
<dbReference type="InterPro" id="IPR018383">
    <property type="entry name" value="UPF0324_pro"/>
</dbReference>
<evidence type="ECO:0000256" key="6">
    <source>
        <dbReference type="ARBA" id="ARBA00023136"/>
    </source>
</evidence>
<dbReference type="AlphaFoldDB" id="J4WPF2"/>
<name>J4WPF2_9GAMM</name>
<sequence length="302" mass="33127">MHLIIWLPFAFFAILINSPVFALIAGILYGMSVTSDNYRISETLASNLLQAGIVLLGLTLSVESVINISSMYFAYVSAYILVIFGIGLLLAKIFRIDAKLSFLISSGTAICGATAMVAVSQVIKSKPKELFAAVAIIFLFNIFAVIVFPSVGRLLDLSPQDFGLFAALAIHDTGSVLGAAMSFNNESLETATTVKLFRTLWLVPLILFISFLQSNKHAKPKIPLFIFMFVAAIFINAIFNLNSAVISWLSFTSNTLILAALFCIGAQIKIEQIRDINSHNFLYALTLWFFALVFSCSVIFLF</sequence>
<feature type="transmembrane region" description="Helical" evidence="7">
    <location>
        <begin position="224"/>
        <end position="242"/>
    </location>
</feature>
<evidence type="ECO:0000256" key="7">
    <source>
        <dbReference type="SAM" id="Phobius"/>
    </source>
</evidence>
<dbReference type="PANTHER" id="PTHR30106:SF1">
    <property type="entry name" value="UPF0324 MEMBRANE PROTEIN FN0533"/>
    <property type="match status" value="1"/>
</dbReference>
<evidence type="ECO:0000256" key="1">
    <source>
        <dbReference type="ARBA" id="ARBA00004651"/>
    </source>
</evidence>
<dbReference type="Pfam" id="PF03601">
    <property type="entry name" value="Cons_hypoth698"/>
    <property type="match status" value="1"/>
</dbReference>
<feature type="transmembrane region" description="Helical" evidence="7">
    <location>
        <begin position="162"/>
        <end position="183"/>
    </location>
</feature>
<dbReference type="Proteomes" id="UP000010305">
    <property type="component" value="Unassembled WGS sequence"/>
</dbReference>
<dbReference type="EMBL" id="JH611157">
    <property type="protein sequence ID" value="EJP71310.1"/>
    <property type="molecule type" value="Genomic_DNA"/>
</dbReference>
<feature type="transmembrane region" description="Helical" evidence="7">
    <location>
        <begin position="130"/>
        <end position="150"/>
    </location>
</feature>
<keyword evidence="3" id="KW-1003">Cell membrane</keyword>
<comment type="similarity">
    <text evidence="2">Belongs to the UPF0324 family.</text>
</comment>